<keyword evidence="3" id="KW-1185">Reference proteome</keyword>
<feature type="chain" id="PRO_5045971336" evidence="1">
    <location>
        <begin position="24"/>
        <end position="216"/>
    </location>
</feature>
<organism evidence="2 3">
    <name type="scientific">Luteibacter jiangsuensis</name>
    <dbReference type="NCBI Taxonomy" id="637577"/>
    <lineage>
        <taxon>Bacteria</taxon>
        <taxon>Pseudomonadati</taxon>
        <taxon>Pseudomonadota</taxon>
        <taxon>Gammaproteobacteria</taxon>
        <taxon>Lysobacterales</taxon>
        <taxon>Rhodanobacteraceae</taxon>
        <taxon>Luteibacter</taxon>
    </lineage>
</organism>
<sequence>MQLRLKFGLACATALLVSGWVHAQTANPYARPTPSSTSAMQGKGMKMDDLKSFATDGARVLEYKSGALAGEGSQGVILVLDPPRTGHEKLGEGPSRNVLLLMRDGSGQLRKVASNGRIVPCSTCGGVSGDPFGYTRIIAPGQFLIATGGGSRERWSDEYTFTWSASRRGWLVTRVVRQVTDSETGKEKQIDLTAKDLGETSFQDFDPSSIPEVTLP</sequence>
<dbReference type="EMBL" id="JAAQQR010000011">
    <property type="protein sequence ID" value="NID06757.1"/>
    <property type="molecule type" value="Genomic_DNA"/>
</dbReference>
<evidence type="ECO:0000313" key="2">
    <source>
        <dbReference type="EMBL" id="NID06757.1"/>
    </source>
</evidence>
<proteinExistence type="predicted"/>
<feature type="signal peptide" evidence="1">
    <location>
        <begin position="1"/>
        <end position="23"/>
    </location>
</feature>
<accession>A0ABX0Q8V1</accession>
<evidence type="ECO:0000256" key="1">
    <source>
        <dbReference type="SAM" id="SignalP"/>
    </source>
</evidence>
<comment type="caution">
    <text evidence="2">The sequence shown here is derived from an EMBL/GenBank/DDBJ whole genome shotgun (WGS) entry which is preliminary data.</text>
</comment>
<name>A0ABX0Q8V1_9GAMM</name>
<keyword evidence="1" id="KW-0732">Signal</keyword>
<evidence type="ECO:0000313" key="3">
    <source>
        <dbReference type="Proteomes" id="UP001429601"/>
    </source>
</evidence>
<protein>
    <submittedName>
        <fullName evidence="2">Uncharacterized protein</fullName>
    </submittedName>
</protein>
<dbReference type="Proteomes" id="UP001429601">
    <property type="component" value="Unassembled WGS sequence"/>
</dbReference>
<dbReference type="RefSeq" id="WP_167129397.1">
    <property type="nucleotide sequence ID" value="NZ_JAAQQR010000011.1"/>
</dbReference>
<gene>
    <name evidence="2" type="ORF">HBF26_17835</name>
</gene>
<reference evidence="2 3" key="1">
    <citation type="journal article" date="2011" name="Curr. Microbiol.">
        <title>Luteibacter jiangsuensis sp. nov.: a methamidophos-degrading bacterium isolated from a methamidophos-manufacturing factory.</title>
        <authorList>
            <person name="Wang L."/>
            <person name="Wang G.L."/>
            <person name="Li S.P."/>
            <person name="Jiang J.D."/>
        </authorList>
    </citation>
    <scope>NUCLEOTIDE SEQUENCE [LARGE SCALE GENOMIC DNA]</scope>
    <source>
        <strain evidence="2 3">CGMCC 1.10133</strain>
    </source>
</reference>